<dbReference type="PANTHER" id="PTHR11659">
    <property type="entry name" value="GLUTAMYL-TRNA GLN AMIDOTRANSFERASE SUBUNIT B MITOCHONDRIAL AND PROKARYOTIC PET112-RELATED"/>
    <property type="match status" value="1"/>
</dbReference>
<keyword evidence="4" id="KW-0648">Protein biosynthesis</keyword>
<dbReference type="InterPro" id="IPR006075">
    <property type="entry name" value="Asn/Gln-tRNA_Trfase_suB/E_cat"/>
</dbReference>
<dbReference type="InterPro" id="IPR014746">
    <property type="entry name" value="Gln_synth/guanido_kin_cat_dom"/>
</dbReference>
<organism evidence="6">
    <name type="scientific">marine sediment metagenome</name>
    <dbReference type="NCBI Taxonomy" id="412755"/>
    <lineage>
        <taxon>unclassified sequences</taxon>
        <taxon>metagenomes</taxon>
        <taxon>ecological metagenomes</taxon>
    </lineage>
</organism>
<reference evidence="6" key="1">
    <citation type="journal article" date="2014" name="Front. Microbiol.">
        <title>High frequency of phylogenetically diverse reductive dehalogenase-homologous genes in deep subseafloor sedimentary metagenomes.</title>
        <authorList>
            <person name="Kawai M."/>
            <person name="Futagami T."/>
            <person name="Toyoda A."/>
            <person name="Takaki Y."/>
            <person name="Nishi S."/>
            <person name="Hori S."/>
            <person name="Arai W."/>
            <person name="Tsubouchi T."/>
            <person name="Morono Y."/>
            <person name="Uchiyama I."/>
            <person name="Ito T."/>
            <person name="Fujiyama A."/>
            <person name="Inagaki F."/>
            <person name="Takami H."/>
        </authorList>
    </citation>
    <scope>NUCLEOTIDE SEQUENCE</scope>
    <source>
        <strain evidence="6">Expedition CK06-06</strain>
    </source>
</reference>
<feature type="non-terminal residue" evidence="6">
    <location>
        <position position="191"/>
    </location>
</feature>
<evidence type="ECO:0000256" key="4">
    <source>
        <dbReference type="ARBA" id="ARBA00022917"/>
    </source>
</evidence>
<evidence type="ECO:0000313" key="6">
    <source>
        <dbReference type="EMBL" id="GAI34136.1"/>
    </source>
</evidence>
<dbReference type="GO" id="GO:0016884">
    <property type="term" value="F:carbon-nitrogen ligase activity, with glutamine as amido-N-donor"/>
    <property type="evidence" value="ECO:0007669"/>
    <property type="project" value="InterPro"/>
</dbReference>
<sequence>MEYKVIVGLEIHVHLCTKTKMFCSCAVEYGEKANSRVCPVCLGMPGVLPVMNKQAFEYAVLVGLALNCEIAKFTKWDRKGYYYPDLPKNYQISQYDLPLASAGFIEIPMEGGKTKRVGIIRAHLEEDAGKNLHTAGNFSQVDLNRAGTPLLEIVTEPDMNSAAEVRALAVELQRMVRYLGVSEADMQKGHM</sequence>
<dbReference type="GO" id="GO:0005524">
    <property type="term" value="F:ATP binding"/>
    <property type="evidence" value="ECO:0007669"/>
    <property type="project" value="UniProtKB-KW"/>
</dbReference>
<dbReference type="EMBL" id="BARV01025823">
    <property type="protein sequence ID" value="GAI34136.1"/>
    <property type="molecule type" value="Genomic_DNA"/>
</dbReference>
<dbReference type="InterPro" id="IPR017958">
    <property type="entry name" value="Gln-tRNA_amidoTrfase_suB_CS"/>
</dbReference>
<keyword evidence="3" id="KW-0067">ATP-binding</keyword>
<comment type="caution">
    <text evidence="6">The sequence shown here is derived from an EMBL/GenBank/DDBJ whole genome shotgun (WGS) entry which is preliminary data.</text>
</comment>
<gene>
    <name evidence="6" type="ORF">S06H3_41838</name>
</gene>
<accession>X1NV88</accession>
<proteinExistence type="predicted"/>
<dbReference type="SUPFAM" id="SSF55931">
    <property type="entry name" value="Glutamine synthetase/guanido kinase"/>
    <property type="match status" value="1"/>
</dbReference>
<keyword evidence="2" id="KW-0547">Nucleotide-binding</keyword>
<feature type="domain" description="Aspartyl/Glutamyl-tRNA(Gln) amidotransferase subunit B/E catalytic" evidence="5">
    <location>
        <begin position="5"/>
        <end position="191"/>
    </location>
</feature>
<protein>
    <recommendedName>
        <fullName evidence="5">Aspartyl/Glutamyl-tRNA(Gln) amidotransferase subunit B/E catalytic domain-containing protein</fullName>
    </recommendedName>
</protein>
<dbReference type="AlphaFoldDB" id="X1NV88"/>
<name>X1NV88_9ZZZZ</name>
<evidence type="ECO:0000256" key="1">
    <source>
        <dbReference type="ARBA" id="ARBA00022598"/>
    </source>
</evidence>
<dbReference type="Pfam" id="PF02934">
    <property type="entry name" value="GatB_N"/>
    <property type="match status" value="1"/>
</dbReference>
<dbReference type="InterPro" id="IPR017959">
    <property type="entry name" value="Asn/Gln-tRNA_amidoTrfase_suB/E"/>
</dbReference>
<evidence type="ECO:0000259" key="5">
    <source>
        <dbReference type="Pfam" id="PF02934"/>
    </source>
</evidence>
<keyword evidence="1" id="KW-0436">Ligase</keyword>
<dbReference type="PROSITE" id="PS01234">
    <property type="entry name" value="GATB"/>
    <property type="match status" value="1"/>
</dbReference>
<evidence type="ECO:0000256" key="2">
    <source>
        <dbReference type="ARBA" id="ARBA00022741"/>
    </source>
</evidence>
<evidence type="ECO:0000256" key="3">
    <source>
        <dbReference type="ARBA" id="ARBA00022840"/>
    </source>
</evidence>
<dbReference type="GO" id="GO:0006412">
    <property type="term" value="P:translation"/>
    <property type="evidence" value="ECO:0007669"/>
    <property type="project" value="UniProtKB-KW"/>
</dbReference>